<sequence>MMALPYEVAGSKPSMANKLIEMSSSFTSAQANLPQPQRGIAEAVDALAVTTLPDLQHSVKWGNGYDGVGDGGCFICGGFAADTHRCIGTSRNPAFQRRFFRFAGFEIGVDRLALGGSRLIKSEAGRRDARRGTSSALSGPMSPS</sequence>
<reference evidence="2 3" key="1">
    <citation type="submission" date="2018-05" db="EMBL/GenBank/DDBJ databases">
        <title>Genetic diversity of glacier-inhabiting Cryobacterium bacteria in China and description of Cryobacterium mengkeensis sp. nov. and Arthrobacter glacialis sp. nov.</title>
        <authorList>
            <person name="Liu Q."/>
            <person name="Xin Y.-H."/>
        </authorList>
    </citation>
    <scope>NUCLEOTIDE SEQUENCE [LARGE SCALE GENOMIC DNA]</scope>
    <source>
        <strain evidence="2 3">SK-1</strain>
    </source>
</reference>
<evidence type="ECO:0000313" key="2">
    <source>
        <dbReference type="EMBL" id="PXA67070.1"/>
    </source>
</evidence>
<accession>A0A317ZKJ1</accession>
<gene>
    <name evidence="2" type="ORF">CTB96_09840</name>
</gene>
<evidence type="ECO:0000256" key="1">
    <source>
        <dbReference type="SAM" id="MobiDB-lite"/>
    </source>
</evidence>
<proteinExistence type="predicted"/>
<comment type="caution">
    <text evidence="2">The sequence shown here is derived from an EMBL/GenBank/DDBJ whole genome shotgun (WGS) entry which is preliminary data.</text>
</comment>
<feature type="region of interest" description="Disordered" evidence="1">
    <location>
        <begin position="124"/>
        <end position="144"/>
    </location>
</feature>
<organism evidence="2 3">
    <name type="scientific">Cryobacterium arcticum</name>
    <dbReference type="NCBI Taxonomy" id="670052"/>
    <lineage>
        <taxon>Bacteria</taxon>
        <taxon>Bacillati</taxon>
        <taxon>Actinomycetota</taxon>
        <taxon>Actinomycetes</taxon>
        <taxon>Micrococcales</taxon>
        <taxon>Microbacteriaceae</taxon>
        <taxon>Cryobacterium</taxon>
    </lineage>
</organism>
<name>A0A317ZKJ1_9MICO</name>
<evidence type="ECO:0000313" key="3">
    <source>
        <dbReference type="Proteomes" id="UP000246722"/>
    </source>
</evidence>
<dbReference type="EMBL" id="QHLY01000012">
    <property type="protein sequence ID" value="PXA67070.1"/>
    <property type="molecule type" value="Genomic_DNA"/>
</dbReference>
<dbReference type="AlphaFoldDB" id="A0A317ZKJ1"/>
<protein>
    <submittedName>
        <fullName evidence="2">Uncharacterized protein</fullName>
    </submittedName>
</protein>
<keyword evidence="3" id="KW-1185">Reference proteome</keyword>
<dbReference type="Proteomes" id="UP000246722">
    <property type="component" value="Unassembled WGS sequence"/>
</dbReference>